<dbReference type="AlphaFoldDB" id="A0AAW0AH41"/>
<proteinExistence type="predicted"/>
<accession>A0AAW0AH41</accession>
<evidence type="ECO:0000256" key="1">
    <source>
        <dbReference type="SAM" id="MobiDB-lite"/>
    </source>
</evidence>
<comment type="caution">
    <text evidence="2">The sequence shown here is derived from an EMBL/GenBank/DDBJ whole genome shotgun (WGS) entry which is preliminary data.</text>
</comment>
<name>A0AAW0AH41_9AGAR</name>
<evidence type="ECO:0000313" key="2">
    <source>
        <dbReference type="EMBL" id="KAK7012307.1"/>
    </source>
</evidence>
<gene>
    <name evidence="2" type="ORF">R3P38DRAFT_3210163</name>
</gene>
<dbReference type="EMBL" id="JAWWNJ010000066">
    <property type="protein sequence ID" value="KAK7012307.1"/>
    <property type="molecule type" value="Genomic_DNA"/>
</dbReference>
<reference evidence="2 3" key="1">
    <citation type="journal article" date="2024" name="J Genomics">
        <title>Draft genome sequencing and assembly of Favolaschia claudopus CIRM-BRFM 2984 isolated from oak limbs.</title>
        <authorList>
            <person name="Navarro D."/>
            <person name="Drula E."/>
            <person name="Chaduli D."/>
            <person name="Cazenave R."/>
            <person name="Ahrendt S."/>
            <person name="Wang J."/>
            <person name="Lipzen A."/>
            <person name="Daum C."/>
            <person name="Barry K."/>
            <person name="Grigoriev I.V."/>
            <person name="Favel A."/>
            <person name="Rosso M.N."/>
            <person name="Martin F."/>
        </authorList>
    </citation>
    <scope>NUCLEOTIDE SEQUENCE [LARGE SCALE GENOMIC DNA]</scope>
    <source>
        <strain evidence="2 3">CIRM-BRFM 2984</strain>
    </source>
</reference>
<sequence>MVYSSRRLTRKAYSRSSALHNHDDGYRNGGTKLRSEVAPPIRKISKREEAILPILEVSTSTLDAHILHPDPPTPCPPTRISAVLETLPFRLVHLSAVAITILSERGVNIHNESFPPPAPSAKISANGHPAARPGFMSFASASSMQCLVRASLVCITGLVSRSIRHLVSNGMNRSTCRVKTPTVSRDRTCALADSDIVYMTCFRPTATLQTCFLHPTATLKPARLSLSGAGTRKQCANAISLSPADGSIYGVFANATTLELCAVASSSLAVDATRI</sequence>
<feature type="region of interest" description="Disordered" evidence="1">
    <location>
        <begin position="1"/>
        <end position="34"/>
    </location>
</feature>
<keyword evidence="3" id="KW-1185">Reference proteome</keyword>
<protein>
    <submittedName>
        <fullName evidence="2">Uncharacterized protein</fullName>
    </submittedName>
</protein>
<organism evidence="2 3">
    <name type="scientific">Favolaschia claudopus</name>
    <dbReference type="NCBI Taxonomy" id="2862362"/>
    <lineage>
        <taxon>Eukaryota</taxon>
        <taxon>Fungi</taxon>
        <taxon>Dikarya</taxon>
        <taxon>Basidiomycota</taxon>
        <taxon>Agaricomycotina</taxon>
        <taxon>Agaricomycetes</taxon>
        <taxon>Agaricomycetidae</taxon>
        <taxon>Agaricales</taxon>
        <taxon>Marasmiineae</taxon>
        <taxon>Mycenaceae</taxon>
        <taxon>Favolaschia</taxon>
    </lineage>
</organism>
<dbReference type="Proteomes" id="UP001362999">
    <property type="component" value="Unassembled WGS sequence"/>
</dbReference>
<evidence type="ECO:0000313" key="3">
    <source>
        <dbReference type="Proteomes" id="UP001362999"/>
    </source>
</evidence>